<dbReference type="AlphaFoldDB" id="A0A2Z7AHS7"/>
<dbReference type="EMBL" id="KV014898">
    <property type="protein sequence ID" value="KZV21365.1"/>
    <property type="molecule type" value="Genomic_DNA"/>
</dbReference>
<feature type="region of interest" description="Disordered" evidence="1">
    <location>
        <begin position="1"/>
        <end position="23"/>
    </location>
</feature>
<name>A0A2Z7AHS7_9LAMI</name>
<gene>
    <name evidence="2" type="ORF">F511_10933</name>
</gene>
<sequence>MAGRGSGRRGTIEGEGETEGNNPVLTSIAQLLERLVDQTNPGNGQPIGRIVGLEDPHERRSFFNRQVALQQVVYSLEFSSWGIRWKSEDGMQSVVGLFSEIFSRYIPCEKSAGVFVSITGKPAVSYSEIYQQVIFENSKAMLPEISR</sequence>
<proteinExistence type="predicted"/>
<accession>A0A2Z7AHS7</accession>
<evidence type="ECO:0000313" key="3">
    <source>
        <dbReference type="Proteomes" id="UP000250235"/>
    </source>
</evidence>
<evidence type="ECO:0000313" key="2">
    <source>
        <dbReference type="EMBL" id="KZV21365.1"/>
    </source>
</evidence>
<keyword evidence="3" id="KW-1185">Reference proteome</keyword>
<protein>
    <submittedName>
        <fullName evidence="2">Pentatricopeptide repeat-containing protein</fullName>
    </submittedName>
</protein>
<reference evidence="2 3" key="1">
    <citation type="journal article" date="2015" name="Proc. Natl. Acad. Sci. U.S.A.">
        <title>The resurrection genome of Boea hygrometrica: A blueprint for survival of dehydration.</title>
        <authorList>
            <person name="Xiao L."/>
            <person name="Yang G."/>
            <person name="Zhang L."/>
            <person name="Yang X."/>
            <person name="Zhao S."/>
            <person name="Ji Z."/>
            <person name="Zhou Q."/>
            <person name="Hu M."/>
            <person name="Wang Y."/>
            <person name="Chen M."/>
            <person name="Xu Y."/>
            <person name="Jin H."/>
            <person name="Xiao X."/>
            <person name="Hu G."/>
            <person name="Bao F."/>
            <person name="Hu Y."/>
            <person name="Wan P."/>
            <person name="Li L."/>
            <person name="Deng X."/>
            <person name="Kuang T."/>
            <person name="Xiang C."/>
            <person name="Zhu J.K."/>
            <person name="Oliver M.J."/>
            <person name="He Y."/>
        </authorList>
    </citation>
    <scope>NUCLEOTIDE SEQUENCE [LARGE SCALE GENOMIC DNA]</scope>
    <source>
        <strain evidence="3">cv. XS01</strain>
    </source>
</reference>
<organism evidence="2 3">
    <name type="scientific">Dorcoceras hygrometricum</name>
    <dbReference type="NCBI Taxonomy" id="472368"/>
    <lineage>
        <taxon>Eukaryota</taxon>
        <taxon>Viridiplantae</taxon>
        <taxon>Streptophyta</taxon>
        <taxon>Embryophyta</taxon>
        <taxon>Tracheophyta</taxon>
        <taxon>Spermatophyta</taxon>
        <taxon>Magnoliopsida</taxon>
        <taxon>eudicotyledons</taxon>
        <taxon>Gunneridae</taxon>
        <taxon>Pentapetalae</taxon>
        <taxon>asterids</taxon>
        <taxon>lamiids</taxon>
        <taxon>Lamiales</taxon>
        <taxon>Gesneriaceae</taxon>
        <taxon>Didymocarpoideae</taxon>
        <taxon>Trichosporeae</taxon>
        <taxon>Loxocarpinae</taxon>
        <taxon>Dorcoceras</taxon>
    </lineage>
</organism>
<evidence type="ECO:0000256" key="1">
    <source>
        <dbReference type="SAM" id="MobiDB-lite"/>
    </source>
</evidence>
<dbReference type="Proteomes" id="UP000250235">
    <property type="component" value="Unassembled WGS sequence"/>
</dbReference>